<evidence type="ECO:0000313" key="3">
    <source>
        <dbReference type="EMBL" id="HIR49846.1"/>
    </source>
</evidence>
<evidence type="ECO:0000256" key="2">
    <source>
        <dbReference type="SAM" id="MobiDB-lite"/>
    </source>
</evidence>
<keyword evidence="1" id="KW-0175">Coiled coil</keyword>
<feature type="region of interest" description="Disordered" evidence="2">
    <location>
        <begin position="78"/>
        <end position="109"/>
    </location>
</feature>
<evidence type="ECO:0000313" key="4">
    <source>
        <dbReference type="Proteomes" id="UP000824239"/>
    </source>
</evidence>
<evidence type="ECO:0000256" key="1">
    <source>
        <dbReference type="SAM" id="Coils"/>
    </source>
</evidence>
<dbReference type="Proteomes" id="UP000824239">
    <property type="component" value="Unassembled WGS sequence"/>
</dbReference>
<accession>A0A9D1AQL7</accession>
<protein>
    <recommendedName>
        <fullName evidence="5">DivIVA domain-containing protein</fullName>
    </recommendedName>
</protein>
<dbReference type="EMBL" id="DVHE01000007">
    <property type="protein sequence ID" value="HIR49846.1"/>
    <property type="molecule type" value="Genomic_DNA"/>
</dbReference>
<gene>
    <name evidence="3" type="ORF">IAA53_00930</name>
</gene>
<proteinExistence type="predicted"/>
<reference evidence="3" key="1">
    <citation type="submission" date="2020-10" db="EMBL/GenBank/DDBJ databases">
        <authorList>
            <person name="Gilroy R."/>
        </authorList>
    </citation>
    <scope>NUCLEOTIDE SEQUENCE</scope>
    <source>
        <strain evidence="3">ChiBcec15-4380</strain>
    </source>
</reference>
<reference evidence="3" key="2">
    <citation type="journal article" date="2021" name="PeerJ">
        <title>Extensive microbial diversity within the chicken gut microbiome revealed by metagenomics and culture.</title>
        <authorList>
            <person name="Gilroy R."/>
            <person name="Ravi A."/>
            <person name="Getino M."/>
            <person name="Pursley I."/>
            <person name="Horton D.L."/>
            <person name="Alikhan N.F."/>
            <person name="Baker D."/>
            <person name="Gharbi K."/>
            <person name="Hall N."/>
            <person name="Watson M."/>
            <person name="Adriaenssens E.M."/>
            <person name="Foster-Nyarko E."/>
            <person name="Jarju S."/>
            <person name="Secka A."/>
            <person name="Antonio M."/>
            <person name="Oren A."/>
            <person name="Chaudhuri R.R."/>
            <person name="La Ragione R."/>
            <person name="Hildebrand F."/>
            <person name="Pallen M.J."/>
        </authorList>
    </citation>
    <scope>NUCLEOTIDE SEQUENCE</scope>
    <source>
        <strain evidence="3">ChiBcec15-4380</strain>
    </source>
</reference>
<comment type="caution">
    <text evidence="3">The sequence shown here is derived from an EMBL/GenBank/DDBJ whole genome shotgun (WGS) entry which is preliminary data.</text>
</comment>
<dbReference type="AlphaFoldDB" id="A0A9D1AQL7"/>
<feature type="compositionally biased region" description="Acidic residues" evidence="2">
    <location>
        <begin position="89"/>
        <end position="109"/>
    </location>
</feature>
<evidence type="ECO:0008006" key="5">
    <source>
        <dbReference type="Google" id="ProtNLM"/>
    </source>
</evidence>
<organism evidence="3 4">
    <name type="scientific">Candidatus Avoscillospira avicola</name>
    <dbReference type="NCBI Taxonomy" id="2840706"/>
    <lineage>
        <taxon>Bacteria</taxon>
        <taxon>Bacillati</taxon>
        <taxon>Bacillota</taxon>
        <taxon>Clostridia</taxon>
        <taxon>Eubacteriales</taxon>
        <taxon>Oscillospiraceae</taxon>
        <taxon>Oscillospiraceae incertae sedis</taxon>
        <taxon>Candidatus Avoscillospira</taxon>
    </lineage>
</organism>
<name>A0A9D1AQL7_9FIRM</name>
<feature type="coiled-coil region" evidence="1">
    <location>
        <begin position="120"/>
        <end position="183"/>
    </location>
</feature>
<sequence>MEDERMADFSKFRSSLGGFNRGDVATYIETLCRTHGAELKERDGRIESLTAALAEAQGQREEAIAQAEALRRQVEELETQLEAATAPPPEEDEALEEALSEDAADETEVPDYPTLELEAYRRAEATERLASQRAQQLKRELVDFLENTTARYQQTGEDIAALAEDLKRGLLRLEENLSELDLLFHETTEHLETITPAEPLEVG</sequence>